<protein>
    <submittedName>
        <fullName evidence="4">Phage shock protein A (IM30), suppresses sigma54-dependent transcription</fullName>
    </submittedName>
</protein>
<accession>A0A346Y2M6</accession>
<proteinExistence type="inferred from homology"/>
<comment type="similarity">
    <text evidence="1">Belongs to the PspA/Vipp/IM30 family.</text>
</comment>
<gene>
    <name evidence="4" type="ORF">DVS28_a4055</name>
</gene>
<evidence type="ECO:0000256" key="1">
    <source>
        <dbReference type="ARBA" id="ARBA00043985"/>
    </source>
</evidence>
<dbReference type="RefSeq" id="WP_114593028.1">
    <property type="nucleotide sequence ID" value="NZ_CP031165.1"/>
</dbReference>
<evidence type="ECO:0000256" key="2">
    <source>
        <dbReference type="SAM" id="Coils"/>
    </source>
</evidence>
<keyword evidence="2" id="KW-0175">Coiled coil</keyword>
<name>A0A346Y2M6_9ACTN</name>
<dbReference type="Proteomes" id="UP000264006">
    <property type="component" value="Chromosome"/>
</dbReference>
<dbReference type="EMBL" id="CP031165">
    <property type="protein sequence ID" value="AXV08723.1"/>
    <property type="molecule type" value="Genomic_DNA"/>
</dbReference>
<dbReference type="OrthoDB" id="3542619at2"/>
<feature type="coiled-coil region" evidence="2">
    <location>
        <begin position="27"/>
        <end position="72"/>
    </location>
</feature>
<keyword evidence="5" id="KW-1185">Reference proteome</keyword>
<sequence length="259" mass="28707">MFKLIKRSWNYLVALFTGKFNEAADPKVQLEQAILEAQEQHRKLKEQAANVIANQKQTEMRLNRSMEELEKVTRSARQAVLMAEDATKKGDAKKAQEYTAAAESFANRLISIEHEVENLKALSLQSAQAADQAKSAVQQNSTALQKKLAERQQLMGQLDQAKMQEQMNSAMASLSEQVGQDTPSFDEVRDKIERRYAQAKGTQELQGESIEGRMLEIEQAALNTEAQARLSEIRSQLGLDGASEAAPAAEPQVESGETA</sequence>
<dbReference type="Pfam" id="PF04012">
    <property type="entry name" value="PspA_IM30"/>
    <property type="match status" value="1"/>
</dbReference>
<dbReference type="InterPro" id="IPR007157">
    <property type="entry name" value="PspA_VIPP1"/>
</dbReference>
<dbReference type="KEGG" id="euz:DVS28_a4055"/>
<evidence type="ECO:0000256" key="3">
    <source>
        <dbReference type="SAM" id="MobiDB-lite"/>
    </source>
</evidence>
<feature type="region of interest" description="Disordered" evidence="3">
    <location>
        <begin position="238"/>
        <end position="259"/>
    </location>
</feature>
<dbReference type="AlphaFoldDB" id="A0A346Y2M6"/>
<evidence type="ECO:0000313" key="4">
    <source>
        <dbReference type="EMBL" id="AXV08723.1"/>
    </source>
</evidence>
<evidence type="ECO:0000313" key="5">
    <source>
        <dbReference type="Proteomes" id="UP000264006"/>
    </source>
</evidence>
<reference evidence="4 5" key="1">
    <citation type="submission" date="2018-09" db="EMBL/GenBank/DDBJ databases">
        <title>Complete genome sequence of Euzebya sp. DY32-46 isolated from seawater of Pacific Ocean.</title>
        <authorList>
            <person name="Xu L."/>
            <person name="Wu Y.-H."/>
            <person name="Xu X.-W."/>
        </authorList>
    </citation>
    <scope>NUCLEOTIDE SEQUENCE [LARGE SCALE GENOMIC DNA]</scope>
    <source>
        <strain evidence="4 5">DY32-46</strain>
    </source>
</reference>
<organism evidence="4 5">
    <name type="scientific">Euzebya pacifica</name>
    <dbReference type="NCBI Taxonomy" id="1608957"/>
    <lineage>
        <taxon>Bacteria</taxon>
        <taxon>Bacillati</taxon>
        <taxon>Actinomycetota</taxon>
        <taxon>Nitriliruptoria</taxon>
        <taxon>Euzebyales</taxon>
    </lineage>
</organism>